<protein>
    <submittedName>
        <fullName evidence="1">Uncharacterized protein</fullName>
    </submittedName>
</protein>
<proteinExistence type="predicted"/>
<reference evidence="1" key="1">
    <citation type="submission" date="2020-01" db="EMBL/GenBank/DDBJ databases">
        <authorList>
            <person name="Meier V. D."/>
            <person name="Meier V D."/>
        </authorList>
    </citation>
    <scope>NUCLEOTIDE SEQUENCE</scope>
    <source>
        <strain evidence="1">HLG_WM_MAG_02</strain>
    </source>
</reference>
<sequence>MIQATIDNSVIETFLYEKFNGDQKKITSYINDFLYTYLPKGENSMNIEADRKRFYETYKRMQSGTEKMLTEDDADRDIESFLKTL</sequence>
<evidence type="ECO:0000313" key="1">
    <source>
        <dbReference type="EMBL" id="CAA6824967.1"/>
    </source>
</evidence>
<gene>
    <name evidence="1" type="ORF">HELGO_WM24152</name>
</gene>
<accession>A0A6S6U3V4</accession>
<dbReference type="EMBL" id="CACVAZ010000188">
    <property type="protein sequence ID" value="CAA6824967.1"/>
    <property type="molecule type" value="Genomic_DNA"/>
</dbReference>
<name>A0A6S6U3V4_9BACT</name>
<dbReference type="AlphaFoldDB" id="A0A6S6U3V4"/>
<organism evidence="1">
    <name type="scientific">uncultured Sulfurovum sp</name>
    <dbReference type="NCBI Taxonomy" id="269237"/>
    <lineage>
        <taxon>Bacteria</taxon>
        <taxon>Pseudomonadati</taxon>
        <taxon>Campylobacterota</taxon>
        <taxon>Epsilonproteobacteria</taxon>
        <taxon>Campylobacterales</taxon>
        <taxon>Sulfurovaceae</taxon>
        <taxon>Sulfurovum</taxon>
        <taxon>environmental samples</taxon>
    </lineage>
</organism>